<dbReference type="Gene3D" id="1.10.8.420">
    <property type="entry name" value="RecR Domain 1"/>
    <property type="match status" value="1"/>
</dbReference>
<organism evidence="9 10">
    <name type="scientific">Belliella marina</name>
    <dbReference type="NCBI Taxonomy" id="1644146"/>
    <lineage>
        <taxon>Bacteria</taxon>
        <taxon>Pseudomonadati</taxon>
        <taxon>Bacteroidota</taxon>
        <taxon>Cytophagia</taxon>
        <taxon>Cytophagales</taxon>
        <taxon>Cyclobacteriaceae</taxon>
        <taxon>Belliella</taxon>
    </lineage>
</organism>
<proteinExistence type="inferred from homology"/>
<comment type="similarity">
    <text evidence="7">Belongs to the RecR family.</text>
</comment>
<reference evidence="10" key="1">
    <citation type="journal article" date="2019" name="Int. J. Syst. Evol. Microbiol.">
        <title>The Global Catalogue of Microorganisms (GCM) 10K type strain sequencing project: providing services to taxonomists for standard genome sequencing and annotation.</title>
        <authorList>
            <consortium name="The Broad Institute Genomics Platform"/>
            <consortium name="The Broad Institute Genome Sequencing Center for Infectious Disease"/>
            <person name="Wu L."/>
            <person name="Ma J."/>
        </authorList>
    </citation>
    <scope>NUCLEOTIDE SEQUENCE [LARGE SCALE GENOMIC DNA]</scope>
    <source>
        <strain evidence="10">CGMCC 1.15180</strain>
    </source>
</reference>
<dbReference type="Pfam" id="PF13662">
    <property type="entry name" value="Toprim_4"/>
    <property type="match status" value="1"/>
</dbReference>
<dbReference type="HAMAP" id="MF_00017">
    <property type="entry name" value="RecR"/>
    <property type="match status" value="1"/>
</dbReference>
<dbReference type="SMART" id="SM00493">
    <property type="entry name" value="TOPRIM"/>
    <property type="match status" value="1"/>
</dbReference>
<dbReference type="InterPro" id="IPR034137">
    <property type="entry name" value="TOPRIM_RecR"/>
</dbReference>
<dbReference type="PANTHER" id="PTHR30446">
    <property type="entry name" value="RECOMBINATION PROTEIN RECR"/>
    <property type="match status" value="1"/>
</dbReference>
<accession>A0ABW4VNQ6</accession>
<gene>
    <name evidence="7 9" type="primary">recR</name>
    <name evidence="9" type="ORF">ACFSKL_13500</name>
</gene>
<evidence type="ECO:0000313" key="9">
    <source>
        <dbReference type="EMBL" id="MFD2035812.1"/>
    </source>
</evidence>
<comment type="caution">
    <text evidence="9">The sequence shown here is derived from an EMBL/GenBank/DDBJ whole genome shotgun (WGS) entry which is preliminary data.</text>
</comment>
<dbReference type="EMBL" id="JBHUHR010000038">
    <property type="protein sequence ID" value="MFD2035812.1"/>
    <property type="molecule type" value="Genomic_DNA"/>
</dbReference>
<dbReference type="SUPFAM" id="SSF111304">
    <property type="entry name" value="Recombination protein RecR"/>
    <property type="match status" value="1"/>
</dbReference>
<evidence type="ECO:0000256" key="4">
    <source>
        <dbReference type="ARBA" id="ARBA00022833"/>
    </source>
</evidence>
<sequence>MNFPSKLIEDAVNEISRLPGIGKKTALRLALHLLKQKESVTESLSSSILKLRSEIKYCEICHNISDAAECSICTSQRRDRKVICLVEEIPDVLAIENTSQYNGLYHVLGGVISPIQGIGPDELKIESLLKRIENPKYGEKVEEVILALPATMEGDTTAFYITRKLKEQGVKVSTIARGIPVGGELEYTDEVTLGRSILTRVNYSAE</sequence>
<keyword evidence="2 7" id="KW-0227">DNA damage</keyword>
<dbReference type="PROSITE" id="PS50880">
    <property type="entry name" value="TOPRIM"/>
    <property type="match status" value="1"/>
</dbReference>
<dbReference type="Pfam" id="PF21175">
    <property type="entry name" value="RecR_C"/>
    <property type="match status" value="1"/>
</dbReference>
<evidence type="ECO:0000256" key="3">
    <source>
        <dbReference type="ARBA" id="ARBA00022771"/>
    </source>
</evidence>
<dbReference type="RefSeq" id="WP_376886765.1">
    <property type="nucleotide sequence ID" value="NZ_JBHUHR010000038.1"/>
</dbReference>
<keyword evidence="6 7" id="KW-0234">DNA repair</keyword>
<dbReference type="Proteomes" id="UP001597361">
    <property type="component" value="Unassembled WGS sequence"/>
</dbReference>
<dbReference type="Gene3D" id="3.30.60.80">
    <property type="match status" value="1"/>
</dbReference>
<evidence type="ECO:0000256" key="7">
    <source>
        <dbReference type="HAMAP-Rule" id="MF_00017"/>
    </source>
</evidence>
<evidence type="ECO:0000256" key="2">
    <source>
        <dbReference type="ARBA" id="ARBA00022763"/>
    </source>
</evidence>
<comment type="function">
    <text evidence="7">May play a role in DNA repair. It seems to be involved in an RecBC-independent recombinational process of DNA repair. It may act with RecF and RecO.</text>
</comment>
<dbReference type="PROSITE" id="PS01300">
    <property type="entry name" value="RECR"/>
    <property type="match status" value="1"/>
</dbReference>
<keyword evidence="1 7" id="KW-0479">Metal-binding</keyword>
<dbReference type="InterPro" id="IPR023627">
    <property type="entry name" value="Rcmb_RecR"/>
</dbReference>
<feature type="domain" description="Toprim" evidence="8">
    <location>
        <begin position="81"/>
        <end position="180"/>
    </location>
</feature>
<dbReference type="InterPro" id="IPR015967">
    <property type="entry name" value="Rcmb_RecR_Znf"/>
</dbReference>
<feature type="zinc finger region" description="C4-type" evidence="7">
    <location>
        <begin position="58"/>
        <end position="73"/>
    </location>
</feature>
<dbReference type="NCBIfam" id="TIGR00615">
    <property type="entry name" value="recR"/>
    <property type="match status" value="1"/>
</dbReference>
<evidence type="ECO:0000256" key="1">
    <source>
        <dbReference type="ARBA" id="ARBA00022723"/>
    </source>
</evidence>
<protein>
    <recommendedName>
        <fullName evidence="7">Recombination protein RecR</fullName>
    </recommendedName>
</protein>
<dbReference type="InterPro" id="IPR000093">
    <property type="entry name" value="DNA_Rcmb_RecR"/>
</dbReference>
<dbReference type="PANTHER" id="PTHR30446:SF0">
    <property type="entry name" value="RECOMBINATION PROTEIN RECR"/>
    <property type="match status" value="1"/>
</dbReference>
<keyword evidence="4 7" id="KW-0862">Zinc</keyword>
<evidence type="ECO:0000259" key="8">
    <source>
        <dbReference type="PROSITE" id="PS50880"/>
    </source>
</evidence>
<evidence type="ECO:0000256" key="5">
    <source>
        <dbReference type="ARBA" id="ARBA00023172"/>
    </source>
</evidence>
<name>A0ABW4VNQ6_9BACT</name>
<dbReference type="Pfam" id="PF02132">
    <property type="entry name" value="RecR_ZnF"/>
    <property type="match status" value="1"/>
</dbReference>
<evidence type="ECO:0000256" key="6">
    <source>
        <dbReference type="ARBA" id="ARBA00023204"/>
    </source>
</evidence>
<dbReference type="InterPro" id="IPR006171">
    <property type="entry name" value="TOPRIM_dom"/>
</dbReference>
<dbReference type="CDD" id="cd01025">
    <property type="entry name" value="TOPRIM_recR"/>
    <property type="match status" value="1"/>
</dbReference>
<dbReference type="Gene3D" id="3.40.1360.10">
    <property type="match status" value="1"/>
</dbReference>
<dbReference type="Pfam" id="PF21176">
    <property type="entry name" value="RecR_HhH"/>
    <property type="match status" value="1"/>
</dbReference>
<keyword evidence="10" id="KW-1185">Reference proteome</keyword>
<evidence type="ECO:0000313" key="10">
    <source>
        <dbReference type="Proteomes" id="UP001597361"/>
    </source>
</evidence>
<keyword evidence="3 7" id="KW-0863">Zinc-finger</keyword>
<dbReference type="Gene3D" id="6.10.250.240">
    <property type="match status" value="1"/>
</dbReference>
<keyword evidence="5 7" id="KW-0233">DNA recombination</keyword>